<accession>A0ABQ9IGQ2</accession>
<gene>
    <name evidence="2" type="ORF">PR048_000677</name>
</gene>
<reference evidence="2 3" key="1">
    <citation type="submission" date="2023-02" db="EMBL/GenBank/DDBJ databases">
        <title>LHISI_Scaffold_Assembly.</title>
        <authorList>
            <person name="Stuart O.P."/>
            <person name="Cleave R."/>
            <person name="Magrath M.J.L."/>
            <person name="Mikheyev A.S."/>
        </authorList>
    </citation>
    <scope>NUCLEOTIDE SEQUENCE [LARGE SCALE GENOMIC DNA]</scope>
    <source>
        <strain evidence="2">Daus_M_001</strain>
        <tissue evidence="2">Leg muscle</tissue>
    </source>
</reference>
<protein>
    <submittedName>
        <fullName evidence="2">Uncharacterized protein</fullName>
    </submittedName>
</protein>
<feature type="region of interest" description="Disordered" evidence="1">
    <location>
        <begin position="663"/>
        <end position="683"/>
    </location>
</feature>
<dbReference type="Proteomes" id="UP001159363">
    <property type="component" value="Chromosome 1"/>
</dbReference>
<keyword evidence="3" id="KW-1185">Reference proteome</keyword>
<evidence type="ECO:0000313" key="2">
    <source>
        <dbReference type="EMBL" id="KAJ8895345.1"/>
    </source>
</evidence>
<name>A0ABQ9IGQ2_9NEOP</name>
<evidence type="ECO:0000256" key="1">
    <source>
        <dbReference type="SAM" id="MobiDB-lite"/>
    </source>
</evidence>
<dbReference type="EMBL" id="JARBHB010000001">
    <property type="protein sequence ID" value="KAJ8895345.1"/>
    <property type="molecule type" value="Genomic_DNA"/>
</dbReference>
<dbReference type="Gene3D" id="3.30.420.10">
    <property type="entry name" value="Ribonuclease H-like superfamily/Ribonuclease H"/>
    <property type="match status" value="1"/>
</dbReference>
<organism evidence="2 3">
    <name type="scientific">Dryococelus australis</name>
    <dbReference type="NCBI Taxonomy" id="614101"/>
    <lineage>
        <taxon>Eukaryota</taxon>
        <taxon>Metazoa</taxon>
        <taxon>Ecdysozoa</taxon>
        <taxon>Arthropoda</taxon>
        <taxon>Hexapoda</taxon>
        <taxon>Insecta</taxon>
        <taxon>Pterygota</taxon>
        <taxon>Neoptera</taxon>
        <taxon>Polyneoptera</taxon>
        <taxon>Phasmatodea</taxon>
        <taxon>Verophasmatodea</taxon>
        <taxon>Anareolatae</taxon>
        <taxon>Phasmatidae</taxon>
        <taxon>Eurycanthinae</taxon>
        <taxon>Dryococelus</taxon>
    </lineage>
</organism>
<sequence>MTSSKRHKRHHICVRKSDGFSFHQKFENWTGSKISLKFGGPSQSESCTTKMDFKKLQNSEQLLETNAHFIVNRLCPLSSCRTIDLSWEEVTIDTEICASRAGKGIGVGVGALTLLNTSALCTHSSHISSIGEEKWRSASIRRIRQDFENYAVNDAPCQESVAEVLQHEALKTGEEEEDSGQTRGDLADRFQIVPDIGFTTGPCTSHRKTTAALTPNGVTDGPNSYCRSVLAAVRRSATSTDSQVSRMLLHDKTMSYVVWAANDTIELHHWETLCHPPYSPVFAPTDYHIFHPLDNPPYTSLQSVSPPNATVTVGRRRNLLVGGSPDVDERRFQNSLFGSDHDLFHGLLSERKTQSTTILPTHSPRTPRRYAFTETTHPAMSNTKPVLVNCCPKADLHARPRPRCSNALFADCDTSGVPPTRRYSLGSQAHMHRSKTKATMAKTSDLPSLQFCLRCFQKKKWLSVILGVTKCNTRASIDARRDQNRQILLNGHRAAVDIWHLNSLVYKTPIESEEELFAHLLAAAYSLQYMPRIFKRVRQAMTVVARPISMAQLLHAGLRREGFRVRVPGKACGISQNSGLATNLTSEFNAYDLHCQHIEFGENLFNGFLDMASTELSDGIPDRPTTDVFVPFSIASGGPQFSSAGSVGLGEIWMRVKQGEYGASPGCKGGEKRENPEKTRRPAGVVRHDPHMRKNLGGWQSNHYTTVVPRLWGNIVFDVVSGGGGGGVVVILLASQPEEMGSIPGRVPPEDCPGRRRWPAGFLGFSRFPGHFTPALLRPSSALNTLTFVLVNPGAKSRDAISTGAQGVTHFCCEKVEKGGGAHSPAVEKLPAFRQYTLIRDELGFDSRSGHPDFGFPWFPEITPGGREGYPCIQATAVSLPSSDRAGGSVSNGHACLAGFKQQPITRASDLWRTVYTVQDSGLRGETSQRCGDHGHFFQVRDEVVNEWFQRLKDTAYLALELLRIEFKMPFFLKDTIRNKKKLQTNRRYGGKTARELTTPRAETTWLYTGRPASALVLRRFLPRTQAHFSSKNCFVANALRTTIGSEHINPVVSHTKSPTKHHRSIMLKEKWTTIPAGMYHRSMESLVGRTQACDGSEMRSCFVLTPYPIPVLTLADLITTARENKIRTDNYAELRDTPRFSRTKIEGCIITYDSNQRVYALQAWHGKLAASLPWNVTSTSEAICKLSYCEFVSRLKSGVNEALITGDSLIKILHNKANSSRMTSSLQAHVLPGFVSTLSTTWIMTADLSPRRAGFNARRVHSGFSQVGVMPDDATGRRVFFFGDLPFTMPFHSGAAPYLPQSPPSDLKTSLSRAAEISSPVVGGTAEIHGDKSCCRTNFFTSPPSLLVNTRGLNGRGCVVVVTSRFHYTTTFQDFLKNQGKVVDAYDGIWTPAK</sequence>
<proteinExistence type="predicted"/>
<comment type="caution">
    <text evidence="2">The sequence shown here is derived from an EMBL/GenBank/DDBJ whole genome shotgun (WGS) entry which is preliminary data.</text>
</comment>
<dbReference type="InterPro" id="IPR036397">
    <property type="entry name" value="RNaseH_sf"/>
</dbReference>
<evidence type="ECO:0000313" key="3">
    <source>
        <dbReference type="Proteomes" id="UP001159363"/>
    </source>
</evidence>
<feature type="compositionally biased region" description="Basic and acidic residues" evidence="1">
    <location>
        <begin position="669"/>
        <end position="680"/>
    </location>
</feature>